<organism evidence="1 2">
    <name type="scientific">Tenacibaculum polynesiense</name>
    <dbReference type="NCBI Taxonomy" id="3137857"/>
    <lineage>
        <taxon>Bacteria</taxon>
        <taxon>Pseudomonadati</taxon>
        <taxon>Bacteroidota</taxon>
        <taxon>Flavobacteriia</taxon>
        <taxon>Flavobacteriales</taxon>
        <taxon>Flavobacteriaceae</taxon>
        <taxon>Tenacibaculum</taxon>
    </lineage>
</organism>
<dbReference type="Proteomes" id="UP001497527">
    <property type="component" value="Unassembled WGS sequence"/>
</dbReference>
<evidence type="ECO:0000313" key="1">
    <source>
        <dbReference type="EMBL" id="CAL2101521.1"/>
    </source>
</evidence>
<proteinExistence type="predicted"/>
<keyword evidence="2" id="KW-1185">Reference proteome</keyword>
<name>A0ABP1F044_9FLAO</name>
<dbReference type="RefSeq" id="WP_348715312.1">
    <property type="nucleotide sequence ID" value="NZ_CAXJIO010000010.1"/>
</dbReference>
<accession>A0ABP1F044</accession>
<reference evidence="1 2" key="1">
    <citation type="submission" date="2024-05" db="EMBL/GenBank/DDBJ databases">
        <authorList>
            <person name="Duchaud E."/>
        </authorList>
    </citation>
    <scope>NUCLEOTIDE SEQUENCE [LARGE SCALE GENOMIC DNA]</scope>
    <source>
        <strain evidence="1">Ena-SAMPLE-TAB-13-05-2024-13:56:06:370-140308</strain>
    </source>
</reference>
<evidence type="ECO:0000313" key="2">
    <source>
        <dbReference type="Proteomes" id="UP001497527"/>
    </source>
</evidence>
<protein>
    <recommendedName>
        <fullName evidence="3">Lipoprotein</fullName>
    </recommendedName>
</protein>
<gene>
    <name evidence="1" type="ORF">T190423A01A_10084</name>
</gene>
<dbReference type="PROSITE" id="PS51257">
    <property type="entry name" value="PROKAR_LIPOPROTEIN"/>
    <property type="match status" value="1"/>
</dbReference>
<sequence length="156" mass="17520">MKRTLSLLIAVFSIILFTGCSALTGEEIGRLPINQVSKDDDNMIIKEISLDLKKDEEIAIWSDMDIEYEGNVVLRFRMEILKNGENFGGLEIDPTDKNITLGEVKTSLMNKTDWSFSGKNAEIKIEEDGNYTFKGILIASENSTLKVNKAEIVLKK</sequence>
<comment type="caution">
    <text evidence="1">The sequence shown here is derived from an EMBL/GenBank/DDBJ whole genome shotgun (WGS) entry which is preliminary data.</text>
</comment>
<evidence type="ECO:0008006" key="3">
    <source>
        <dbReference type="Google" id="ProtNLM"/>
    </source>
</evidence>
<dbReference type="EMBL" id="CAXJIO010000010">
    <property type="protein sequence ID" value="CAL2101521.1"/>
    <property type="molecule type" value="Genomic_DNA"/>
</dbReference>